<dbReference type="PANTHER" id="PTHR38793:SF3">
    <property type="entry name" value="SMODS AND SLOG-ASSOCIATING 2TM EFFECTOR DOMAIN-CONTAINING PROTEIN"/>
    <property type="match status" value="1"/>
</dbReference>
<evidence type="ECO:0000313" key="3">
    <source>
        <dbReference type="EMBL" id="KAK5698912.1"/>
    </source>
</evidence>
<proteinExistence type="predicted"/>
<feature type="transmembrane region" description="Helical" evidence="1">
    <location>
        <begin position="103"/>
        <end position="123"/>
    </location>
</feature>
<dbReference type="InterPro" id="IPR041622">
    <property type="entry name" value="SLATT_fungi"/>
</dbReference>
<keyword evidence="1" id="KW-0472">Membrane</keyword>
<keyword evidence="1" id="KW-0812">Transmembrane</keyword>
<dbReference type="Proteomes" id="UP001310594">
    <property type="component" value="Unassembled WGS sequence"/>
</dbReference>
<evidence type="ECO:0000256" key="1">
    <source>
        <dbReference type="SAM" id="Phobius"/>
    </source>
</evidence>
<dbReference type="EMBL" id="JAVRQU010000009">
    <property type="protein sequence ID" value="KAK5698912.1"/>
    <property type="molecule type" value="Genomic_DNA"/>
</dbReference>
<protein>
    <recommendedName>
        <fullName evidence="2">SMODS and SLOG-associating 2TM effector domain-containing protein</fullName>
    </recommendedName>
</protein>
<organism evidence="3 4">
    <name type="scientific">Elasticomyces elasticus</name>
    <dbReference type="NCBI Taxonomy" id="574655"/>
    <lineage>
        <taxon>Eukaryota</taxon>
        <taxon>Fungi</taxon>
        <taxon>Dikarya</taxon>
        <taxon>Ascomycota</taxon>
        <taxon>Pezizomycotina</taxon>
        <taxon>Dothideomycetes</taxon>
        <taxon>Dothideomycetidae</taxon>
        <taxon>Mycosphaerellales</taxon>
        <taxon>Teratosphaeriaceae</taxon>
        <taxon>Elasticomyces</taxon>
    </lineage>
</organism>
<dbReference type="PANTHER" id="PTHR38793">
    <property type="entry name" value="SLATT_FUNGAL DOMAIN-CONTAINING PROTEIN-RELATED"/>
    <property type="match status" value="1"/>
</dbReference>
<dbReference type="AlphaFoldDB" id="A0AAN7WAT4"/>
<accession>A0AAN7WAT4</accession>
<keyword evidence="1" id="KW-1133">Transmembrane helix</keyword>
<gene>
    <name evidence="3" type="ORF">LTR97_006561</name>
</gene>
<comment type="caution">
    <text evidence="3">The sequence shown here is derived from an EMBL/GenBank/DDBJ whole genome shotgun (WGS) entry which is preliminary data.</text>
</comment>
<dbReference type="Pfam" id="PF18142">
    <property type="entry name" value="SLATT_fungal"/>
    <property type="match status" value="1"/>
</dbReference>
<evidence type="ECO:0000313" key="4">
    <source>
        <dbReference type="Proteomes" id="UP001310594"/>
    </source>
</evidence>
<evidence type="ECO:0000259" key="2">
    <source>
        <dbReference type="Pfam" id="PF18142"/>
    </source>
</evidence>
<name>A0AAN7WAT4_9PEZI</name>
<feature type="transmembrane region" description="Helical" evidence="1">
    <location>
        <begin position="67"/>
        <end position="91"/>
    </location>
</feature>
<sequence length="198" mass="21515">MAMQNLDLEKQPFIEAKEITPSTTNSSTKRDSLYVYKTLVGDVHAPPGTRDDSVYSDVLKRERRARWYAIVSGFAFGILVAAQIILCLGIAIGAQLSLTMNEITILAGVNTGVAASIAVLKGLGMPEKKIVERHKLRKLAEKIRFTTRRLQAGLDVDAAKEAEEAFRAHDEVEDEAMVLPNVADASAPLPSKTAPVPT</sequence>
<dbReference type="NCBIfam" id="NF033635">
    <property type="entry name" value="SLATT_fungal"/>
    <property type="match status" value="1"/>
</dbReference>
<reference evidence="3" key="1">
    <citation type="submission" date="2023-08" db="EMBL/GenBank/DDBJ databases">
        <title>Black Yeasts Isolated from many extreme environments.</title>
        <authorList>
            <person name="Coleine C."/>
            <person name="Stajich J.E."/>
            <person name="Selbmann L."/>
        </authorList>
    </citation>
    <scope>NUCLEOTIDE SEQUENCE</scope>
    <source>
        <strain evidence="3">CCFEE 5810</strain>
    </source>
</reference>
<feature type="domain" description="SMODS and SLOG-associating 2TM effector" evidence="2">
    <location>
        <begin position="58"/>
        <end position="173"/>
    </location>
</feature>